<accession>A0A9Q3JK70</accession>
<protein>
    <recommendedName>
        <fullName evidence="1">Retrovirus-related Pol polyprotein from transposon TNT 1-94-like beta-barrel domain-containing protein</fullName>
    </recommendedName>
</protein>
<feature type="domain" description="Retrovirus-related Pol polyprotein from transposon TNT 1-94-like beta-barrel" evidence="1">
    <location>
        <begin position="94"/>
        <end position="172"/>
    </location>
</feature>
<reference evidence="2" key="1">
    <citation type="submission" date="2021-03" db="EMBL/GenBank/DDBJ databases">
        <title>Draft genome sequence of rust myrtle Austropuccinia psidii MF-1, a brazilian biotype.</title>
        <authorList>
            <person name="Quecine M.C."/>
            <person name="Pachon D.M.R."/>
            <person name="Bonatelli M.L."/>
            <person name="Correr F.H."/>
            <person name="Franceschini L.M."/>
            <person name="Leite T.F."/>
            <person name="Margarido G.R.A."/>
            <person name="Almeida C.A."/>
            <person name="Ferrarezi J.A."/>
            <person name="Labate C.A."/>
        </authorList>
    </citation>
    <scope>NUCLEOTIDE SEQUENCE</scope>
    <source>
        <strain evidence="2">MF-1</strain>
    </source>
</reference>
<dbReference type="Proteomes" id="UP000765509">
    <property type="component" value="Unassembled WGS sequence"/>
</dbReference>
<proteinExistence type="predicted"/>
<dbReference type="Pfam" id="PF22936">
    <property type="entry name" value="Pol_BBD"/>
    <property type="match status" value="1"/>
</dbReference>
<dbReference type="InterPro" id="IPR054722">
    <property type="entry name" value="PolX-like_BBD"/>
</dbReference>
<comment type="caution">
    <text evidence="2">The sequence shown here is derived from an EMBL/GenBank/DDBJ whole genome shotgun (WGS) entry which is preliminary data.</text>
</comment>
<organism evidence="2 3">
    <name type="scientific">Austropuccinia psidii MF-1</name>
    <dbReference type="NCBI Taxonomy" id="1389203"/>
    <lineage>
        <taxon>Eukaryota</taxon>
        <taxon>Fungi</taxon>
        <taxon>Dikarya</taxon>
        <taxon>Basidiomycota</taxon>
        <taxon>Pucciniomycotina</taxon>
        <taxon>Pucciniomycetes</taxon>
        <taxon>Pucciniales</taxon>
        <taxon>Sphaerophragmiaceae</taxon>
        <taxon>Austropuccinia</taxon>
    </lineage>
</organism>
<evidence type="ECO:0000313" key="3">
    <source>
        <dbReference type="Proteomes" id="UP000765509"/>
    </source>
</evidence>
<evidence type="ECO:0000259" key="1">
    <source>
        <dbReference type="Pfam" id="PF22936"/>
    </source>
</evidence>
<dbReference type="EMBL" id="AVOT02073962">
    <property type="protein sequence ID" value="MBW0563252.1"/>
    <property type="molecule type" value="Genomic_DNA"/>
</dbReference>
<dbReference type="AlphaFoldDB" id="A0A9Q3JK70"/>
<name>A0A9Q3JK70_9BASI</name>
<gene>
    <name evidence="2" type="ORF">O181_102967</name>
</gene>
<sequence length="257" mass="27918">MTANNIYQSTEISGSIPTLDKVLSEIEISLSWKNEQSKGKHNPTAPHSEEHCFELHPEKLEAFRARKIGREKAKDSSPKIFATYSASAISSSTILDSGASYSMFKDSSHFVLVKGTQISLSLADGSSIAASGIGTEIILSNDRQPNYLQNSLVIPSISMPLIALGPFLKKNCFLISQGDGVELVSSNGETLLTGSLTDRVVCVKLVEPKANHISCRYDTLAIHKALGHPSLQYATRMRPDMDFSSVNCKSCILSKSH</sequence>
<keyword evidence="3" id="KW-1185">Reference proteome</keyword>
<evidence type="ECO:0000313" key="2">
    <source>
        <dbReference type="EMBL" id="MBW0563252.1"/>
    </source>
</evidence>